<protein>
    <submittedName>
        <fullName evidence="2">Uncharacterized protein</fullName>
    </submittedName>
</protein>
<evidence type="ECO:0000313" key="3">
    <source>
        <dbReference type="Proteomes" id="UP000663887"/>
    </source>
</evidence>
<sequence>MLHRQCVDTIVDANIRRTEIIGHITTTQKKNWERNIGSYRVHISLNVKKAAERENKILLSLCLLLSSYLVVYKGRKWTKDELLEHSTYEEKEEEDDDEEEEEEEKKQLLRKKKTETHITDVIDVRESDIYVDQ</sequence>
<feature type="region of interest" description="Disordered" evidence="1">
    <location>
        <begin position="84"/>
        <end position="111"/>
    </location>
</feature>
<dbReference type="Proteomes" id="UP000663887">
    <property type="component" value="Unassembled WGS sequence"/>
</dbReference>
<gene>
    <name evidence="2" type="ORF">XDN619_LOCUS31169</name>
</gene>
<evidence type="ECO:0000256" key="1">
    <source>
        <dbReference type="SAM" id="MobiDB-lite"/>
    </source>
</evidence>
<evidence type="ECO:0000313" key="2">
    <source>
        <dbReference type="EMBL" id="CAF2170441.1"/>
    </source>
</evidence>
<proteinExistence type="predicted"/>
<comment type="caution">
    <text evidence="2">The sequence shown here is derived from an EMBL/GenBank/DDBJ whole genome shotgun (WGS) entry which is preliminary data.</text>
</comment>
<name>A0A816YQ64_9BILA</name>
<feature type="compositionally biased region" description="Acidic residues" evidence="1">
    <location>
        <begin position="90"/>
        <end position="103"/>
    </location>
</feature>
<dbReference type="AlphaFoldDB" id="A0A816YQ64"/>
<dbReference type="EMBL" id="CAJNRG010015511">
    <property type="protein sequence ID" value="CAF2170441.1"/>
    <property type="molecule type" value="Genomic_DNA"/>
</dbReference>
<accession>A0A816YQ64</accession>
<reference evidence="2" key="1">
    <citation type="submission" date="2021-02" db="EMBL/GenBank/DDBJ databases">
        <authorList>
            <person name="Nowell W R."/>
        </authorList>
    </citation>
    <scope>NUCLEOTIDE SEQUENCE</scope>
</reference>
<organism evidence="2 3">
    <name type="scientific">Rotaria magnacalcarata</name>
    <dbReference type="NCBI Taxonomy" id="392030"/>
    <lineage>
        <taxon>Eukaryota</taxon>
        <taxon>Metazoa</taxon>
        <taxon>Spiralia</taxon>
        <taxon>Gnathifera</taxon>
        <taxon>Rotifera</taxon>
        <taxon>Eurotatoria</taxon>
        <taxon>Bdelloidea</taxon>
        <taxon>Philodinida</taxon>
        <taxon>Philodinidae</taxon>
        <taxon>Rotaria</taxon>
    </lineage>
</organism>